<evidence type="ECO:0000313" key="1">
    <source>
        <dbReference type="EMBL" id="KAG5191470.1"/>
    </source>
</evidence>
<dbReference type="Proteomes" id="UP000664859">
    <property type="component" value="Unassembled WGS sequence"/>
</dbReference>
<proteinExistence type="predicted"/>
<reference evidence="1" key="1">
    <citation type="submission" date="2021-02" db="EMBL/GenBank/DDBJ databases">
        <title>First Annotated Genome of the Yellow-green Alga Tribonema minus.</title>
        <authorList>
            <person name="Mahan K.M."/>
        </authorList>
    </citation>
    <scope>NUCLEOTIDE SEQUENCE</scope>
    <source>
        <strain evidence="1">UTEX B ZZ1240</strain>
    </source>
</reference>
<gene>
    <name evidence="1" type="ORF">JKP88DRAFT_9725</name>
</gene>
<name>A0A836CLZ5_9STRA</name>
<comment type="caution">
    <text evidence="1">The sequence shown here is derived from an EMBL/GenBank/DDBJ whole genome shotgun (WGS) entry which is preliminary data.</text>
</comment>
<dbReference type="EMBL" id="JAFCMP010000019">
    <property type="protein sequence ID" value="KAG5191470.1"/>
    <property type="molecule type" value="Genomic_DNA"/>
</dbReference>
<evidence type="ECO:0000313" key="2">
    <source>
        <dbReference type="Proteomes" id="UP000664859"/>
    </source>
</evidence>
<organism evidence="1 2">
    <name type="scientific">Tribonema minus</name>
    <dbReference type="NCBI Taxonomy" id="303371"/>
    <lineage>
        <taxon>Eukaryota</taxon>
        <taxon>Sar</taxon>
        <taxon>Stramenopiles</taxon>
        <taxon>Ochrophyta</taxon>
        <taxon>PX clade</taxon>
        <taxon>Xanthophyceae</taxon>
        <taxon>Tribonematales</taxon>
        <taxon>Tribonemataceae</taxon>
        <taxon>Tribonema</taxon>
    </lineage>
</organism>
<protein>
    <submittedName>
        <fullName evidence="1">Uncharacterized protein</fullName>
    </submittedName>
</protein>
<accession>A0A836CLZ5</accession>
<keyword evidence="2" id="KW-1185">Reference proteome</keyword>
<sequence length="175" mass="19562">MRASRCDGIGLCHHGAAARAQVPDLLLYVVVAVGPAPVVLLETIRESACAGQFAPSTAVVPGSSSRAVPLKTSLRECFERSPVSPLSQERRACVCHLSCDSSRKWFFACIQVHYHMLPQAHTTRTCTCSFTERRCAFWLYRRYHAAEFPQNTKSSARWQLRRAVALLCCQRTTDF</sequence>
<dbReference type="AlphaFoldDB" id="A0A836CLZ5"/>